<sequence length="143" mass="14690">MTRQGGVLGAAGRVLKGALRSIRGGLVALGFMSGFVPPQPPGSVSGADTDPPSRADADPPSRADGDPSSVAEENHRSGADEDQGETDGTARVRDGAGPWPRRPTSACADPLTAFPEYPGLGAPLSPREEELWAAIVRRFDGSG</sequence>
<proteinExistence type="predicted"/>
<dbReference type="EMBL" id="BAABHJ010000019">
    <property type="protein sequence ID" value="GAA4612159.1"/>
    <property type="molecule type" value="Genomic_DNA"/>
</dbReference>
<name>A0ABP8TMS4_9ACTN</name>
<accession>A0ABP8TMS4</accession>
<organism evidence="2 3">
    <name type="scientific">Actinoallomurus liliacearum</name>
    <dbReference type="NCBI Taxonomy" id="1080073"/>
    <lineage>
        <taxon>Bacteria</taxon>
        <taxon>Bacillati</taxon>
        <taxon>Actinomycetota</taxon>
        <taxon>Actinomycetes</taxon>
        <taxon>Streptosporangiales</taxon>
        <taxon>Thermomonosporaceae</taxon>
        <taxon>Actinoallomurus</taxon>
    </lineage>
</organism>
<feature type="region of interest" description="Disordered" evidence="1">
    <location>
        <begin position="32"/>
        <end position="110"/>
    </location>
</feature>
<dbReference type="Proteomes" id="UP001500212">
    <property type="component" value="Unassembled WGS sequence"/>
</dbReference>
<dbReference type="RefSeq" id="WP_345359628.1">
    <property type="nucleotide sequence ID" value="NZ_BAABHJ010000019.1"/>
</dbReference>
<protein>
    <submittedName>
        <fullName evidence="2">Uncharacterized protein</fullName>
    </submittedName>
</protein>
<gene>
    <name evidence="2" type="ORF">GCM10023195_51950</name>
</gene>
<reference evidence="3" key="1">
    <citation type="journal article" date="2019" name="Int. J. Syst. Evol. Microbiol.">
        <title>The Global Catalogue of Microorganisms (GCM) 10K type strain sequencing project: providing services to taxonomists for standard genome sequencing and annotation.</title>
        <authorList>
            <consortium name="The Broad Institute Genomics Platform"/>
            <consortium name="The Broad Institute Genome Sequencing Center for Infectious Disease"/>
            <person name="Wu L."/>
            <person name="Ma J."/>
        </authorList>
    </citation>
    <scope>NUCLEOTIDE SEQUENCE [LARGE SCALE GENOMIC DNA]</scope>
    <source>
        <strain evidence="3">JCM 17938</strain>
    </source>
</reference>
<evidence type="ECO:0000256" key="1">
    <source>
        <dbReference type="SAM" id="MobiDB-lite"/>
    </source>
</evidence>
<feature type="compositionally biased region" description="Basic and acidic residues" evidence="1">
    <location>
        <begin position="51"/>
        <end position="65"/>
    </location>
</feature>
<evidence type="ECO:0000313" key="3">
    <source>
        <dbReference type="Proteomes" id="UP001500212"/>
    </source>
</evidence>
<comment type="caution">
    <text evidence="2">The sequence shown here is derived from an EMBL/GenBank/DDBJ whole genome shotgun (WGS) entry which is preliminary data.</text>
</comment>
<keyword evidence="3" id="KW-1185">Reference proteome</keyword>
<evidence type="ECO:0000313" key="2">
    <source>
        <dbReference type="EMBL" id="GAA4612159.1"/>
    </source>
</evidence>